<dbReference type="InterPro" id="IPR050140">
    <property type="entry name" value="SRY-related_HMG-box_TF-like"/>
</dbReference>
<dbReference type="InterPro" id="IPR009071">
    <property type="entry name" value="HMG_box_dom"/>
</dbReference>
<feature type="compositionally biased region" description="Basic and acidic residues" evidence="3">
    <location>
        <begin position="156"/>
        <end position="175"/>
    </location>
</feature>
<keyword evidence="1 2" id="KW-0238">DNA-binding</keyword>
<dbReference type="SMART" id="SM00398">
    <property type="entry name" value="HMG"/>
    <property type="match status" value="1"/>
</dbReference>
<proteinExistence type="predicted"/>
<evidence type="ECO:0000259" key="4">
    <source>
        <dbReference type="PROSITE" id="PS50118"/>
    </source>
</evidence>
<dbReference type="PANTHER" id="PTHR10270:SF323">
    <property type="entry name" value="TRANSCRIPTION FACTOR SOX-14-RELATED"/>
    <property type="match status" value="1"/>
</dbReference>
<dbReference type="SUPFAM" id="SSF47095">
    <property type="entry name" value="HMG-box"/>
    <property type="match status" value="1"/>
</dbReference>
<feature type="compositionally biased region" description="Basic and acidic residues" evidence="3">
    <location>
        <begin position="230"/>
        <end position="249"/>
    </location>
</feature>
<dbReference type="CDD" id="cd22004">
    <property type="entry name" value="HMG-box_SOX"/>
    <property type="match status" value="1"/>
</dbReference>
<dbReference type="Gene3D" id="1.10.30.10">
    <property type="entry name" value="High mobility group box domain"/>
    <property type="match status" value="1"/>
</dbReference>
<accession>A0ABM4B886</accession>
<dbReference type="PROSITE" id="PS50118">
    <property type="entry name" value="HMG_BOX_2"/>
    <property type="match status" value="1"/>
</dbReference>
<dbReference type="RefSeq" id="XP_065645084.1">
    <property type="nucleotide sequence ID" value="XM_065789012.1"/>
</dbReference>
<dbReference type="GeneID" id="101236863"/>
<feature type="compositionally biased region" description="Basic and acidic residues" evidence="3">
    <location>
        <begin position="193"/>
        <end position="206"/>
    </location>
</feature>
<gene>
    <name evidence="6 7" type="primary">LOC101236863</name>
</gene>
<name>A0ABM4B886_HYDVU</name>
<dbReference type="RefSeq" id="XP_065645083.1">
    <property type="nucleotide sequence ID" value="XM_065789011.1"/>
</dbReference>
<feature type="region of interest" description="Disordered" evidence="3">
    <location>
        <begin position="156"/>
        <end position="249"/>
    </location>
</feature>
<feature type="region of interest" description="Disordered" evidence="3">
    <location>
        <begin position="79"/>
        <end position="111"/>
    </location>
</feature>
<organism evidence="5 7">
    <name type="scientific">Hydra vulgaris</name>
    <name type="common">Hydra</name>
    <name type="synonym">Hydra attenuata</name>
    <dbReference type="NCBI Taxonomy" id="6087"/>
    <lineage>
        <taxon>Eukaryota</taxon>
        <taxon>Metazoa</taxon>
        <taxon>Cnidaria</taxon>
        <taxon>Hydrozoa</taxon>
        <taxon>Hydroidolina</taxon>
        <taxon>Anthoathecata</taxon>
        <taxon>Aplanulata</taxon>
        <taxon>Hydridae</taxon>
        <taxon>Hydra</taxon>
    </lineage>
</organism>
<feature type="DNA-binding region" description="HMG box" evidence="2">
    <location>
        <begin position="12"/>
        <end position="80"/>
    </location>
</feature>
<evidence type="ECO:0000313" key="7">
    <source>
        <dbReference type="RefSeq" id="XP_065645084.1"/>
    </source>
</evidence>
<dbReference type="InterPro" id="IPR036910">
    <property type="entry name" value="HMG_box_dom_sf"/>
</dbReference>
<evidence type="ECO:0000313" key="6">
    <source>
        <dbReference type="RefSeq" id="XP_065645083.1"/>
    </source>
</evidence>
<reference evidence="5 6" key="1">
    <citation type="submission" date="2025-05" db="UniProtKB">
        <authorList>
            <consortium name="RefSeq"/>
        </authorList>
    </citation>
    <scope>NUCLEOTIDE SEQUENCE [LARGE SCALE GENOMIC DNA]</scope>
</reference>
<protein>
    <submittedName>
        <fullName evidence="6 7">Uncharacterized protein LOC101236863</fullName>
    </submittedName>
</protein>
<evidence type="ECO:0000256" key="3">
    <source>
        <dbReference type="SAM" id="MobiDB-lite"/>
    </source>
</evidence>
<feature type="domain" description="HMG box" evidence="4">
    <location>
        <begin position="12"/>
        <end position="80"/>
    </location>
</feature>
<dbReference type="Pfam" id="PF00505">
    <property type="entry name" value="HMG_box"/>
    <property type="match status" value="1"/>
</dbReference>
<evidence type="ECO:0000313" key="5">
    <source>
        <dbReference type="Proteomes" id="UP001652625"/>
    </source>
</evidence>
<keyword evidence="2" id="KW-0539">Nucleus</keyword>
<sequence>MASDLDKPKGHIKRPMNSFMVWSRMERKRISEANPKMHNSEISKQLGTSWKMLSEEDRAPYAEEAKRLRDLHMSEYPDYKYRPKRKPKASSVNQEKLPSIAPKRPSSIPLADYTQSRSVPTAVPVYTGFHRRTPEYRPHVGPESVTTVVYPHSRYYRTDSPEKVSHTHSPLDHYHGRSSPMRIYHRSPPSPYDSREHYSRSRENQRESSGIRPRSRSPVTRYYSYDEDIADPKSDYEDGDAKYHQKLSAEKKRKGVDDLLGEKMRAKARAEQIKHWESDKGYNGYDEYTNYSPEFLGKSYVVPIPVMVHRRGSPHHVVHTSKNEVCREECCIVPAVRYLPHSYHHHHNYHDIRAYENHPKHCFCSECKRISPKSKRYSTVQSYSVDESTPHQNMIEKKHIQMLSMTEREISKNETSDDSDSGVKINSNVKIEGKTIEQSNNQIKAM</sequence>
<evidence type="ECO:0000256" key="2">
    <source>
        <dbReference type="PROSITE-ProRule" id="PRU00267"/>
    </source>
</evidence>
<evidence type="ECO:0000256" key="1">
    <source>
        <dbReference type="ARBA" id="ARBA00023125"/>
    </source>
</evidence>
<dbReference type="Proteomes" id="UP001652625">
    <property type="component" value="Chromosome 01"/>
</dbReference>
<dbReference type="PANTHER" id="PTHR10270">
    <property type="entry name" value="SOX TRANSCRIPTION FACTOR"/>
    <property type="match status" value="1"/>
</dbReference>
<keyword evidence="5" id="KW-1185">Reference proteome</keyword>